<reference evidence="2 3" key="1">
    <citation type="submission" date="2015-08" db="EMBL/GenBank/DDBJ databases">
        <title>Next Generation Sequencing and Analysis of the Genome of Puccinia sorghi L Schw, the Causal Agent of Maize Common Rust.</title>
        <authorList>
            <person name="Rochi L."/>
            <person name="Burguener G."/>
            <person name="Darino M."/>
            <person name="Turjanski A."/>
            <person name="Kreff E."/>
            <person name="Dieguez M.J."/>
            <person name="Sacco F."/>
        </authorList>
    </citation>
    <scope>NUCLEOTIDE SEQUENCE [LARGE SCALE GENOMIC DNA]</scope>
    <source>
        <strain evidence="2 3">RO10H11247</strain>
    </source>
</reference>
<evidence type="ECO:0000313" key="3">
    <source>
        <dbReference type="Proteomes" id="UP000037035"/>
    </source>
</evidence>
<dbReference type="VEuPathDB" id="FungiDB:VP01_4569g1"/>
<accession>A0A0L6UNP8</accession>
<gene>
    <name evidence="2" type="ORF">VP01_4569g1</name>
</gene>
<proteinExistence type="predicted"/>
<feature type="chain" id="PRO_5013380021" evidence="1">
    <location>
        <begin position="16"/>
        <end position="110"/>
    </location>
</feature>
<keyword evidence="1" id="KW-0732">Signal</keyword>
<protein>
    <submittedName>
        <fullName evidence="2">Putative signal peptide protein</fullName>
    </submittedName>
</protein>
<evidence type="ECO:0000313" key="2">
    <source>
        <dbReference type="EMBL" id="KNZ50173.1"/>
    </source>
</evidence>
<comment type="caution">
    <text evidence="2">The sequence shown here is derived from an EMBL/GenBank/DDBJ whole genome shotgun (WGS) entry which is preliminary data.</text>
</comment>
<dbReference type="Proteomes" id="UP000037035">
    <property type="component" value="Unassembled WGS sequence"/>
</dbReference>
<dbReference type="AlphaFoldDB" id="A0A0L6UNP8"/>
<dbReference type="EMBL" id="LAVV01009689">
    <property type="protein sequence ID" value="KNZ50173.1"/>
    <property type="molecule type" value="Genomic_DNA"/>
</dbReference>
<keyword evidence="3" id="KW-1185">Reference proteome</keyword>
<organism evidence="2 3">
    <name type="scientific">Puccinia sorghi</name>
    <dbReference type="NCBI Taxonomy" id="27349"/>
    <lineage>
        <taxon>Eukaryota</taxon>
        <taxon>Fungi</taxon>
        <taxon>Dikarya</taxon>
        <taxon>Basidiomycota</taxon>
        <taxon>Pucciniomycotina</taxon>
        <taxon>Pucciniomycetes</taxon>
        <taxon>Pucciniales</taxon>
        <taxon>Pucciniaceae</taxon>
        <taxon>Puccinia</taxon>
    </lineage>
</organism>
<feature type="signal peptide" evidence="1">
    <location>
        <begin position="1"/>
        <end position="15"/>
    </location>
</feature>
<evidence type="ECO:0000256" key="1">
    <source>
        <dbReference type="SAM" id="SignalP"/>
    </source>
</evidence>
<name>A0A0L6UNP8_9BASI</name>
<sequence>MILNAVLWGMTYLLGSVVSPHSQWTCTDIPCSNCGFSLQEFATSTPCSLDGKCRIHGLSVRECRKPILTNRRRRCPHCETDVPLLDKGCGGKHIVAHGFGCELVQQRGTD</sequence>